<feature type="transmembrane region" description="Helical" evidence="1">
    <location>
        <begin position="96"/>
        <end position="119"/>
    </location>
</feature>
<organism evidence="3 4">
    <name type="scientific">Suillus placidus</name>
    <dbReference type="NCBI Taxonomy" id="48579"/>
    <lineage>
        <taxon>Eukaryota</taxon>
        <taxon>Fungi</taxon>
        <taxon>Dikarya</taxon>
        <taxon>Basidiomycota</taxon>
        <taxon>Agaricomycotina</taxon>
        <taxon>Agaricomycetes</taxon>
        <taxon>Agaricomycetidae</taxon>
        <taxon>Boletales</taxon>
        <taxon>Suillineae</taxon>
        <taxon>Suillaceae</taxon>
        <taxon>Suillus</taxon>
    </lineage>
</organism>
<keyword evidence="1" id="KW-0812">Transmembrane</keyword>
<feature type="transmembrane region" description="Helical" evidence="1">
    <location>
        <begin position="239"/>
        <end position="261"/>
    </location>
</feature>
<gene>
    <name evidence="3" type="ORF">EV702DRAFT_1113826</name>
</gene>
<dbReference type="AlphaFoldDB" id="A0A9P6ZSY9"/>
<feature type="transmembrane region" description="Helical" evidence="1">
    <location>
        <begin position="15"/>
        <end position="40"/>
    </location>
</feature>
<dbReference type="InterPro" id="IPR045339">
    <property type="entry name" value="DUF6534"/>
</dbReference>
<keyword evidence="4" id="KW-1185">Reference proteome</keyword>
<name>A0A9P6ZSY9_9AGAM</name>
<feature type="transmembrane region" description="Helical" evidence="1">
    <location>
        <begin position="205"/>
        <end position="233"/>
    </location>
</feature>
<feature type="transmembrane region" description="Helical" evidence="1">
    <location>
        <begin position="166"/>
        <end position="193"/>
    </location>
</feature>
<accession>A0A9P6ZSY9</accession>
<dbReference type="Pfam" id="PF20152">
    <property type="entry name" value="DUF6534"/>
    <property type="match status" value="1"/>
</dbReference>
<dbReference type="Proteomes" id="UP000714275">
    <property type="component" value="Unassembled WGS sequence"/>
</dbReference>
<evidence type="ECO:0000259" key="2">
    <source>
        <dbReference type="Pfam" id="PF20152"/>
    </source>
</evidence>
<evidence type="ECO:0000256" key="1">
    <source>
        <dbReference type="SAM" id="Phobius"/>
    </source>
</evidence>
<proteinExistence type="predicted"/>
<comment type="caution">
    <text evidence="3">The sequence shown here is derived from an EMBL/GenBank/DDBJ whole genome shotgun (WGS) entry which is preliminary data.</text>
</comment>
<dbReference type="OrthoDB" id="2688788at2759"/>
<evidence type="ECO:0000313" key="4">
    <source>
        <dbReference type="Proteomes" id="UP000714275"/>
    </source>
</evidence>
<sequence length="314" mass="35272">MTQVATTYNFASGSLASLMTGFGISSIIFLILTAQVWIYFRRHKIRSQETWQSKALVTFIWLMQAAQMAITTRLSWVHTMEFEDIPRFVGYMLTEWALSVGISSLTMSLVHGVFIYRVFRLEKSFYGRRRLAFVLIAFCVMEQVFGLLSAICIFKLRSHPNYCAMVIWSTLISLGCSAINDVLIAGSLAYILYKHRTVSPRTNQMITKLIIFCSQTGLITTVAASITIGIWAACRFDISHLHMCFPIGGLYAACLLANFIARESYLQPRTVHETEISEISFARFTQGDSCGLTSGRQETLVMQRGTDSSKASSC</sequence>
<keyword evidence="1" id="KW-1133">Transmembrane helix</keyword>
<dbReference type="EMBL" id="JABBWD010000030">
    <property type="protein sequence ID" value="KAG1775948.1"/>
    <property type="molecule type" value="Genomic_DNA"/>
</dbReference>
<feature type="transmembrane region" description="Helical" evidence="1">
    <location>
        <begin position="131"/>
        <end position="154"/>
    </location>
</feature>
<evidence type="ECO:0000313" key="3">
    <source>
        <dbReference type="EMBL" id="KAG1775948.1"/>
    </source>
</evidence>
<feature type="transmembrane region" description="Helical" evidence="1">
    <location>
        <begin position="56"/>
        <end position="76"/>
    </location>
</feature>
<protein>
    <recommendedName>
        <fullName evidence="2">DUF6534 domain-containing protein</fullName>
    </recommendedName>
</protein>
<keyword evidence="1" id="KW-0472">Membrane</keyword>
<reference evidence="3" key="1">
    <citation type="journal article" date="2020" name="New Phytol.">
        <title>Comparative genomics reveals dynamic genome evolution in host specialist ectomycorrhizal fungi.</title>
        <authorList>
            <person name="Lofgren L.A."/>
            <person name="Nguyen N.H."/>
            <person name="Vilgalys R."/>
            <person name="Ruytinx J."/>
            <person name="Liao H.L."/>
            <person name="Branco S."/>
            <person name="Kuo A."/>
            <person name="LaButti K."/>
            <person name="Lipzen A."/>
            <person name="Andreopoulos W."/>
            <person name="Pangilinan J."/>
            <person name="Riley R."/>
            <person name="Hundley H."/>
            <person name="Na H."/>
            <person name="Barry K."/>
            <person name="Grigoriev I.V."/>
            <person name="Stajich J.E."/>
            <person name="Kennedy P.G."/>
        </authorList>
    </citation>
    <scope>NUCLEOTIDE SEQUENCE</scope>
    <source>
        <strain evidence="3">DOB743</strain>
    </source>
</reference>
<feature type="domain" description="DUF6534" evidence="2">
    <location>
        <begin position="177"/>
        <end position="264"/>
    </location>
</feature>
<dbReference type="PANTHER" id="PTHR40465:SF1">
    <property type="entry name" value="DUF6534 DOMAIN-CONTAINING PROTEIN"/>
    <property type="match status" value="1"/>
</dbReference>
<dbReference type="PANTHER" id="PTHR40465">
    <property type="entry name" value="CHROMOSOME 1, WHOLE GENOME SHOTGUN SEQUENCE"/>
    <property type="match status" value="1"/>
</dbReference>